<dbReference type="Proteomes" id="UP000218765">
    <property type="component" value="Chromosome"/>
</dbReference>
<evidence type="ECO:0000256" key="1">
    <source>
        <dbReference type="SAM" id="Phobius"/>
    </source>
</evidence>
<feature type="transmembrane region" description="Helical" evidence="1">
    <location>
        <begin position="33"/>
        <end position="50"/>
    </location>
</feature>
<keyword evidence="1" id="KW-1133">Transmembrane helix</keyword>
<feature type="transmembrane region" description="Helical" evidence="1">
    <location>
        <begin position="62"/>
        <end position="79"/>
    </location>
</feature>
<proteinExistence type="predicted"/>
<dbReference type="RefSeq" id="WP_096367321.1">
    <property type="nucleotide sequence ID" value="NZ_AP018052.1"/>
</dbReference>
<organism evidence="2 3">
    <name type="scientific">Thiohalobacter thiocyanaticus</name>
    <dbReference type="NCBI Taxonomy" id="585455"/>
    <lineage>
        <taxon>Bacteria</taxon>
        <taxon>Pseudomonadati</taxon>
        <taxon>Pseudomonadota</taxon>
        <taxon>Gammaproteobacteria</taxon>
        <taxon>Thiohalobacterales</taxon>
        <taxon>Thiohalobacteraceae</taxon>
        <taxon>Thiohalobacter</taxon>
    </lineage>
</organism>
<dbReference type="AlphaFoldDB" id="A0A1Z4VV36"/>
<feature type="transmembrane region" description="Helical" evidence="1">
    <location>
        <begin position="91"/>
        <end position="112"/>
    </location>
</feature>
<keyword evidence="1" id="KW-0472">Membrane</keyword>
<feature type="transmembrane region" description="Helical" evidence="1">
    <location>
        <begin position="175"/>
        <end position="193"/>
    </location>
</feature>
<dbReference type="InterPro" id="IPR014509">
    <property type="entry name" value="YjdF-like"/>
</dbReference>
<gene>
    <name evidence="2" type="ORF">FOKN1_2965</name>
</gene>
<dbReference type="EMBL" id="AP018052">
    <property type="protein sequence ID" value="BAZ95322.1"/>
    <property type="molecule type" value="Genomic_DNA"/>
</dbReference>
<dbReference type="KEGG" id="ttc:FOKN1_2965"/>
<protein>
    <recommendedName>
        <fullName evidence="4">DUF2238 domain-containing protein</fullName>
    </recommendedName>
</protein>
<dbReference type="Pfam" id="PF09997">
    <property type="entry name" value="DUF2238"/>
    <property type="match status" value="1"/>
</dbReference>
<keyword evidence="1" id="KW-0812">Transmembrane</keyword>
<evidence type="ECO:0000313" key="2">
    <source>
        <dbReference type="EMBL" id="BAZ95322.1"/>
    </source>
</evidence>
<name>A0A1Z4VV36_9GAMM</name>
<accession>A0A1Z4VV36</accession>
<feature type="transmembrane region" description="Helical" evidence="1">
    <location>
        <begin position="12"/>
        <end position="27"/>
    </location>
</feature>
<keyword evidence="3" id="KW-1185">Reference proteome</keyword>
<dbReference type="OrthoDB" id="4966203at2"/>
<evidence type="ECO:0000313" key="3">
    <source>
        <dbReference type="Proteomes" id="UP000218765"/>
    </source>
</evidence>
<feature type="transmembrane region" description="Helical" evidence="1">
    <location>
        <begin position="124"/>
        <end position="145"/>
    </location>
</feature>
<sequence>MKLFLSHRRTSLVLKAILIVGVAGALWEQQWLTAAVTIGILLITFTPLLLAQRFRVVIPSEFELLAIAFVFASLFLGEVRGFYTRFWWWDIVLHTASGFLLGIVGFLLVHVLNEIEEVGLHMKAGFVAFFAFLFALGMGTLWEIFEFSMDSLFGLNMQKPMFGDASGLTDTMWDLIVDAVGALTIAVLGYIYLKTARRRSFLQRWILAFIRHNPRLFRRQAHPRTRRN</sequence>
<reference evidence="2 3" key="1">
    <citation type="submission" date="2017-05" db="EMBL/GenBank/DDBJ databases">
        <title>Thiocyanate degradation by Thiohalobacter thiocyanaticus FOKN1.</title>
        <authorList>
            <person name="Oshiki M."/>
            <person name="Fukushima T."/>
            <person name="Kawano S."/>
            <person name="Nakagawa J."/>
        </authorList>
    </citation>
    <scope>NUCLEOTIDE SEQUENCE [LARGE SCALE GENOMIC DNA]</scope>
    <source>
        <strain evidence="2 3">FOKN1</strain>
    </source>
</reference>
<evidence type="ECO:0008006" key="4">
    <source>
        <dbReference type="Google" id="ProtNLM"/>
    </source>
</evidence>